<evidence type="ECO:0000313" key="2">
    <source>
        <dbReference type="Proteomes" id="UP001060085"/>
    </source>
</evidence>
<accession>A0ACC0AUS5</accession>
<sequence length="134" mass="15506">MPHHTRPMAALLIFTGLNAVLLSTITPVYDYVCFHPYWERRSGSVLRIRSIMQTRRSMVLLVILVMMQSTKHGEESQILKLQKKHLKQTPEKTEEEFCFYAFCLHGWVSSCRLGMKCKICCKIIIVGKPNSMIC</sequence>
<dbReference type="Proteomes" id="UP001060085">
    <property type="component" value="Linkage Group LG05"/>
</dbReference>
<comment type="caution">
    <text evidence="1">The sequence shown here is derived from an EMBL/GenBank/DDBJ whole genome shotgun (WGS) entry which is preliminary data.</text>
</comment>
<organism evidence="1 2">
    <name type="scientific">Catharanthus roseus</name>
    <name type="common">Madagascar periwinkle</name>
    <name type="synonym">Vinca rosea</name>
    <dbReference type="NCBI Taxonomy" id="4058"/>
    <lineage>
        <taxon>Eukaryota</taxon>
        <taxon>Viridiplantae</taxon>
        <taxon>Streptophyta</taxon>
        <taxon>Embryophyta</taxon>
        <taxon>Tracheophyta</taxon>
        <taxon>Spermatophyta</taxon>
        <taxon>Magnoliopsida</taxon>
        <taxon>eudicotyledons</taxon>
        <taxon>Gunneridae</taxon>
        <taxon>Pentapetalae</taxon>
        <taxon>asterids</taxon>
        <taxon>lamiids</taxon>
        <taxon>Gentianales</taxon>
        <taxon>Apocynaceae</taxon>
        <taxon>Rauvolfioideae</taxon>
        <taxon>Vinceae</taxon>
        <taxon>Catharanthinae</taxon>
        <taxon>Catharanthus</taxon>
    </lineage>
</organism>
<keyword evidence="2" id="KW-1185">Reference proteome</keyword>
<gene>
    <name evidence="1" type="ORF">M9H77_23060</name>
</gene>
<proteinExistence type="predicted"/>
<evidence type="ECO:0000313" key="1">
    <source>
        <dbReference type="EMBL" id="KAI5663737.1"/>
    </source>
</evidence>
<name>A0ACC0AUS5_CATRO</name>
<dbReference type="EMBL" id="CM044705">
    <property type="protein sequence ID" value="KAI5663737.1"/>
    <property type="molecule type" value="Genomic_DNA"/>
</dbReference>
<protein>
    <submittedName>
        <fullName evidence="1">Uncharacterized protein</fullName>
    </submittedName>
</protein>
<reference evidence="2" key="1">
    <citation type="journal article" date="2023" name="Nat. Plants">
        <title>Single-cell RNA sequencing provides a high-resolution roadmap for understanding the multicellular compartmentation of specialized metabolism.</title>
        <authorList>
            <person name="Sun S."/>
            <person name="Shen X."/>
            <person name="Li Y."/>
            <person name="Li Y."/>
            <person name="Wang S."/>
            <person name="Li R."/>
            <person name="Zhang H."/>
            <person name="Shen G."/>
            <person name="Guo B."/>
            <person name="Wei J."/>
            <person name="Xu J."/>
            <person name="St-Pierre B."/>
            <person name="Chen S."/>
            <person name="Sun C."/>
        </authorList>
    </citation>
    <scope>NUCLEOTIDE SEQUENCE [LARGE SCALE GENOMIC DNA]</scope>
</reference>